<dbReference type="GO" id="GO:0035438">
    <property type="term" value="F:cyclic-di-GMP binding"/>
    <property type="evidence" value="ECO:0007669"/>
    <property type="project" value="InterPro"/>
</dbReference>
<evidence type="ECO:0000313" key="5">
    <source>
        <dbReference type="Proteomes" id="UP000325385"/>
    </source>
</evidence>
<dbReference type="Gene3D" id="2.40.10.220">
    <property type="entry name" value="predicted glycosyltransferase like domains"/>
    <property type="match status" value="1"/>
</dbReference>
<proteinExistence type="predicted"/>
<dbReference type="AlphaFoldDB" id="A0A222ERS0"/>
<organism evidence="3 5">
    <name type="scientific">Qipengyuania flava</name>
    <dbReference type="NCBI Taxonomy" id="192812"/>
    <lineage>
        <taxon>Bacteria</taxon>
        <taxon>Pseudomonadati</taxon>
        <taxon>Pseudomonadota</taxon>
        <taxon>Alphaproteobacteria</taxon>
        <taxon>Sphingomonadales</taxon>
        <taxon>Erythrobacteraceae</taxon>
        <taxon>Qipengyuania</taxon>
    </lineage>
</organism>
<reference evidence="2 4" key="3">
    <citation type="submission" date="2019-01" db="EMBL/GenBank/DDBJ databases">
        <title>Complete genome sequence of Erythrobacter flavus KJ5.</title>
        <authorList>
            <person name="Kanesaki Y."/>
            <person name="Brotosudarmo T."/>
            <person name="Moriuchi R."/>
            <person name="Awai K."/>
        </authorList>
    </citation>
    <scope>NUCLEOTIDE SEQUENCE [LARGE SCALE GENOMIC DNA]</scope>
    <source>
        <strain evidence="2 4">KJ5</strain>
    </source>
</reference>
<reference evidence="3" key="2">
    <citation type="submission" date="2018-09" db="EMBL/GenBank/DDBJ databases">
        <authorList>
            <person name="Zhang J."/>
        </authorList>
    </citation>
    <scope>NUCLEOTIDE SEQUENCE</scope>
    <source>
        <strain evidence="3">21-3</strain>
    </source>
</reference>
<keyword evidence="4" id="KW-1185">Reference proteome</keyword>
<dbReference type="Proteomes" id="UP000325385">
    <property type="component" value="Chromosome"/>
</dbReference>
<dbReference type="GeneID" id="69696069"/>
<dbReference type="Proteomes" id="UP000290057">
    <property type="component" value="Chromosome"/>
</dbReference>
<reference evidence="5" key="1">
    <citation type="submission" date="2018-09" db="EMBL/GenBank/DDBJ databases">
        <title>Nocardia yunnanensis sp. nov., an actinomycete isolated from a soil sample.</title>
        <authorList>
            <person name="Zhang J."/>
        </authorList>
    </citation>
    <scope>NUCLEOTIDE SEQUENCE [LARGE SCALE GENOMIC DNA]</scope>
    <source>
        <strain evidence="5">21-3</strain>
    </source>
</reference>
<dbReference type="EMBL" id="AP019389">
    <property type="protein sequence ID" value="BBI19344.1"/>
    <property type="molecule type" value="Genomic_DNA"/>
</dbReference>
<sequence>MSSVETRNVARDSLFLFAQLTFEGRAAAERVKVRNLSAGGMMAETGGAEVSQGDRLTIELRNVGAVKGSVAWTQDDRFGVAFDTEIDPKIVRAPVGTKTETPAYLRKTALASPTPADATRIRKL</sequence>
<dbReference type="Pfam" id="PF07238">
    <property type="entry name" value="PilZ"/>
    <property type="match status" value="1"/>
</dbReference>
<dbReference type="RefSeq" id="WP_067464833.1">
    <property type="nucleotide sequence ID" value="NZ_AP019389.1"/>
</dbReference>
<accession>A0A222ERS0</accession>
<evidence type="ECO:0000259" key="1">
    <source>
        <dbReference type="Pfam" id="PF07238"/>
    </source>
</evidence>
<feature type="domain" description="PilZ" evidence="1">
    <location>
        <begin position="24"/>
        <end position="89"/>
    </location>
</feature>
<evidence type="ECO:0000313" key="4">
    <source>
        <dbReference type="Proteomes" id="UP000290057"/>
    </source>
</evidence>
<dbReference type="SUPFAM" id="SSF141371">
    <property type="entry name" value="PilZ domain-like"/>
    <property type="match status" value="1"/>
</dbReference>
<name>A0A222ERS0_9SPHN</name>
<protein>
    <submittedName>
        <fullName evidence="3">PilZ domain-containing protein</fullName>
    </submittedName>
</protein>
<gene>
    <name evidence="3" type="ORF">D0Y83_02075</name>
    <name evidence="2" type="ORF">EKJ_01910</name>
</gene>
<dbReference type="EMBL" id="CP032228">
    <property type="protein sequence ID" value="QFI62190.1"/>
    <property type="molecule type" value="Genomic_DNA"/>
</dbReference>
<evidence type="ECO:0000313" key="3">
    <source>
        <dbReference type="EMBL" id="QFI62190.1"/>
    </source>
</evidence>
<evidence type="ECO:0000313" key="2">
    <source>
        <dbReference type="EMBL" id="BBI19344.1"/>
    </source>
</evidence>
<dbReference type="InterPro" id="IPR009875">
    <property type="entry name" value="PilZ_domain"/>
</dbReference>